<dbReference type="EMBL" id="CAXITT010000178">
    <property type="protein sequence ID" value="CAL1534657.1"/>
    <property type="molecule type" value="Genomic_DNA"/>
</dbReference>
<protein>
    <submittedName>
        <fullName evidence="1">Uncharacterized protein</fullName>
    </submittedName>
</protein>
<reference evidence="1 2" key="1">
    <citation type="submission" date="2024-04" db="EMBL/GenBank/DDBJ databases">
        <authorList>
            <consortium name="Genoscope - CEA"/>
            <person name="William W."/>
        </authorList>
    </citation>
    <scope>NUCLEOTIDE SEQUENCE [LARGE SCALE GENOMIC DNA]</scope>
</reference>
<accession>A0AAV2HLT3</accession>
<feature type="non-terminal residue" evidence="1">
    <location>
        <position position="1"/>
    </location>
</feature>
<dbReference type="AlphaFoldDB" id="A0AAV2HLT3"/>
<evidence type="ECO:0000313" key="2">
    <source>
        <dbReference type="Proteomes" id="UP001497497"/>
    </source>
</evidence>
<feature type="non-terminal residue" evidence="1">
    <location>
        <position position="127"/>
    </location>
</feature>
<sequence length="127" mass="14254">EPASHDEIHLLHKEAGGPWTKLEDVNLFQLKKKDVVTFDIPQSFSKLVIIRTTIEVTSLQAEKIVRHLVKAMTLKPICVIMRQMSAEPSNAMVTCALPVNVERTTRIMADNGYDHGPRPTTDVMCSE</sequence>
<proteinExistence type="predicted"/>
<name>A0AAV2HLT3_LYMST</name>
<dbReference type="Proteomes" id="UP001497497">
    <property type="component" value="Unassembled WGS sequence"/>
</dbReference>
<gene>
    <name evidence="1" type="ORF">GSLYS_00008617001</name>
</gene>
<comment type="caution">
    <text evidence="1">The sequence shown here is derived from an EMBL/GenBank/DDBJ whole genome shotgun (WGS) entry which is preliminary data.</text>
</comment>
<evidence type="ECO:0000313" key="1">
    <source>
        <dbReference type="EMBL" id="CAL1534657.1"/>
    </source>
</evidence>
<keyword evidence="2" id="KW-1185">Reference proteome</keyword>
<organism evidence="1 2">
    <name type="scientific">Lymnaea stagnalis</name>
    <name type="common">Great pond snail</name>
    <name type="synonym">Helix stagnalis</name>
    <dbReference type="NCBI Taxonomy" id="6523"/>
    <lineage>
        <taxon>Eukaryota</taxon>
        <taxon>Metazoa</taxon>
        <taxon>Spiralia</taxon>
        <taxon>Lophotrochozoa</taxon>
        <taxon>Mollusca</taxon>
        <taxon>Gastropoda</taxon>
        <taxon>Heterobranchia</taxon>
        <taxon>Euthyneura</taxon>
        <taxon>Panpulmonata</taxon>
        <taxon>Hygrophila</taxon>
        <taxon>Lymnaeoidea</taxon>
        <taxon>Lymnaeidae</taxon>
        <taxon>Lymnaea</taxon>
    </lineage>
</organism>